<gene>
    <name evidence="1" type="ORF">ILYODFUR_004742</name>
</gene>
<dbReference type="EMBL" id="JAHRIQ010069778">
    <property type="protein sequence ID" value="MEQ2243211.1"/>
    <property type="molecule type" value="Genomic_DNA"/>
</dbReference>
<protein>
    <submittedName>
        <fullName evidence="1">Uncharacterized protein</fullName>
    </submittedName>
</protein>
<dbReference type="Proteomes" id="UP001482620">
    <property type="component" value="Unassembled WGS sequence"/>
</dbReference>
<accession>A0ABV0UDS5</accession>
<comment type="caution">
    <text evidence="1">The sequence shown here is derived from an EMBL/GenBank/DDBJ whole genome shotgun (WGS) entry which is preliminary data.</text>
</comment>
<proteinExistence type="predicted"/>
<reference evidence="1 2" key="1">
    <citation type="submission" date="2021-06" db="EMBL/GenBank/DDBJ databases">
        <authorList>
            <person name="Palmer J.M."/>
        </authorList>
    </citation>
    <scope>NUCLEOTIDE SEQUENCE [LARGE SCALE GENOMIC DNA]</scope>
    <source>
        <strain evidence="2">if_2019</strain>
        <tissue evidence="1">Muscle</tissue>
    </source>
</reference>
<sequence length="112" mass="13030">MYIQNPLRKKQKYYMPLHFVLKTIYISKCFLFFFLFLLSQEVTPCPVLQNPRCVCTDGSHRNIQTNKCLFGWCEAAGTSQSVCVLTFCQKETKLTLKITPSNSIEKRIQIII</sequence>
<evidence type="ECO:0000313" key="1">
    <source>
        <dbReference type="EMBL" id="MEQ2243211.1"/>
    </source>
</evidence>
<keyword evidence="2" id="KW-1185">Reference proteome</keyword>
<name>A0ABV0UDS5_9TELE</name>
<evidence type="ECO:0000313" key="2">
    <source>
        <dbReference type="Proteomes" id="UP001482620"/>
    </source>
</evidence>
<organism evidence="1 2">
    <name type="scientific">Ilyodon furcidens</name>
    <name type="common">goldbreast splitfin</name>
    <dbReference type="NCBI Taxonomy" id="33524"/>
    <lineage>
        <taxon>Eukaryota</taxon>
        <taxon>Metazoa</taxon>
        <taxon>Chordata</taxon>
        <taxon>Craniata</taxon>
        <taxon>Vertebrata</taxon>
        <taxon>Euteleostomi</taxon>
        <taxon>Actinopterygii</taxon>
        <taxon>Neopterygii</taxon>
        <taxon>Teleostei</taxon>
        <taxon>Neoteleostei</taxon>
        <taxon>Acanthomorphata</taxon>
        <taxon>Ovalentaria</taxon>
        <taxon>Atherinomorphae</taxon>
        <taxon>Cyprinodontiformes</taxon>
        <taxon>Goodeidae</taxon>
        <taxon>Ilyodon</taxon>
    </lineage>
</organism>